<dbReference type="NCBIfam" id="TIGR01457">
    <property type="entry name" value="HAD-SF-IIA-hyp2"/>
    <property type="match status" value="1"/>
</dbReference>
<accession>A0ABV2ED45</accession>
<dbReference type="Proteomes" id="UP001549019">
    <property type="component" value="Unassembled WGS sequence"/>
</dbReference>
<comment type="caution">
    <text evidence="8">The sequence shown here is derived from an EMBL/GenBank/DDBJ whole genome shotgun (WGS) entry which is preliminary data.</text>
</comment>
<comment type="cofactor">
    <cofactor evidence="1">
        <name>Mg(2+)</name>
        <dbReference type="ChEBI" id="CHEBI:18420"/>
    </cofactor>
</comment>
<evidence type="ECO:0000256" key="7">
    <source>
        <dbReference type="ARBA" id="ARBA00022842"/>
    </source>
</evidence>
<dbReference type="SFLD" id="SFLDS00003">
    <property type="entry name" value="Haloacid_Dehalogenase"/>
    <property type="match status" value="1"/>
</dbReference>
<protein>
    <recommendedName>
        <fullName evidence="4">Acid sugar phosphatase</fullName>
    </recommendedName>
</protein>
<keyword evidence="9" id="KW-1185">Reference proteome</keyword>
<dbReference type="InterPro" id="IPR023214">
    <property type="entry name" value="HAD_sf"/>
</dbReference>
<dbReference type="InterPro" id="IPR006354">
    <property type="entry name" value="HAD-SF_hydro_IIA_hyp1"/>
</dbReference>
<dbReference type="PANTHER" id="PTHR19288">
    <property type="entry name" value="4-NITROPHENYLPHOSPHATASE-RELATED"/>
    <property type="match status" value="1"/>
</dbReference>
<dbReference type="Pfam" id="PF13344">
    <property type="entry name" value="Hydrolase_6"/>
    <property type="match status" value="1"/>
</dbReference>
<comment type="similarity">
    <text evidence="3">Belongs to the HAD-like hydrolase superfamily. NagD family.</text>
</comment>
<name>A0ABV2ED45_9STAP</name>
<evidence type="ECO:0000256" key="1">
    <source>
        <dbReference type="ARBA" id="ARBA00001946"/>
    </source>
</evidence>
<evidence type="ECO:0000313" key="8">
    <source>
        <dbReference type="EMBL" id="MET3112246.1"/>
    </source>
</evidence>
<evidence type="ECO:0000256" key="2">
    <source>
        <dbReference type="ARBA" id="ARBA00002810"/>
    </source>
</evidence>
<dbReference type="CDD" id="cd07530">
    <property type="entry name" value="HAD_Pase_UmpH-like"/>
    <property type="match status" value="1"/>
</dbReference>
<dbReference type="InterPro" id="IPR006357">
    <property type="entry name" value="HAD-SF_hydro_IIA"/>
</dbReference>
<keyword evidence="7" id="KW-0460">Magnesium</keyword>
<evidence type="ECO:0000313" key="9">
    <source>
        <dbReference type="Proteomes" id="UP001549019"/>
    </source>
</evidence>
<reference evidence="8 9" key="1">
    <citation type="submission" date="2024-05" db="EMBL/GenBank/DDBJ databases">
        <title>Genomic Encyclopedia of Type Strains, Phase IV (KMG-IV): sequencing the most valuable type-strain genomes for metagenomic binning, comparative biology and taxonomic classification.</title>
        <authorList>
            <person name="Goeker M."/>
        </authorList>
    </citation>
    <scope>NUCLEOTIDE SEQUENCE [LARGE SCALE GENOMIC DNA]</scope>
    <source>
        <strain evidence="8 9">DSM 25286</strain>
    </source>
</reference>
<dbReference type="EMBL" id="JBDZDV010000010">
    <property type="protein sequence ID" value="MET3112246.1"/>
    <property type="molecule type" value="Genomic_DNA"/>
</dbReference>
<dbReference type="Gene3D" id="3.40.50.1000">
    <property type="entry name" value="HAD superfamily/HAD-like"/>
    <property type="match status" value="2"/>
</dbReference>
<dbReference type="Pfam" id="PF13242">
    <property type="entry name" value="Hydrolase_like"/>
    <property type="match status" value="1"/>
</dbReference>
<gene>
    <name evidence="8" type="ORF">ABHD89_002693</name>
</gene>
<dbReference type="SFLD" id="SFLDG01139">
    <property type="entry name" value="C2.A:_Pyridoxal_Phosphate_Phos"/>
    <property type="match status" value="1"/>
</dbReference>
<dbReference type="GO" id="GO:0016787">
    <property type="term" value="F:hydrolase activity"/>
    <property type="evidence" value="ECO:0007669"/>
    <property type="project" value="UniProtKB-KW"/>
</dbReference>
<evidence type="ECO:0000256" key="6">
    <source>
        <dbReference type="ARBA" id="ARBA00022801"/>
    </source>
</evidence>
<comment type="function">
    <text evidence="2">Catalyzes the dephosphorylation of 2-6 carbon acid sugars in vitro.</text>
</comment>
<evidence type="ECO:0000256" key="5">
    <source>
        <dbReference type="ARBA" id="ARBA00022723"/>
    </source>
</evidence>
<evidence type="ECO:0000256" key="4">
    <source>
        <dbReference type="ARBA" id="ARBA00013942"/>
    </source>
</evidence>
<evidence type="ECO:0000256" key="3">
    <source>
        <dbReference type="ARBA" id="ARBA00006696"/>
    </source>
</evidence>
<dbReference type="SUPFAM" id="SSF56784">
    <property type="entry name" value="HAD-like"/>
    <property type="match status" value="1"/>
</dbReference>
<keyword evidence="5" id="KW-0479">Metal-binding</keyword>
<dbReference type="InterPro" id="IPR036412">
    <property type="entry name" value="HAD-like_sf"/>
</dbReference>
<organism evidence="8 9">
    <name type="scientific">Salinicoccus halitifaciens</name>
    <dbReference type="NCBI Taxonomy" id="1073415"/>
    <lineage>
        <taxon>Bacteria</taxon>
        <taxon>Bacillati</taxon>
        <taxon>Bacillota</taxon>
        <taxon>Bacilli</taxon>
        <taxon>Bacillales</taxon>
        <taxon>Staphylococcaceae</taxon>
        <taxon>Salinicoccus</taxon>
    </lineage>
</organism>
<sequence>MNEMYKGYLIDLDGTMYNGSAPIETARVFVSELEKKGIPYVFLTNNATKSQEEAVQKLIGMGVETSPEKMYTSAMATAAYISAHHRGETAYVIGTPSLKGILEDAGITLTEDEADLVIMGLDPEINYRKLKHAALLIGGGAAFIATNPDRRFPTEEGIVPGNGALQQVLVETTGVEPVTIGKPSAFILEGALEQLKLEKDEVALIGDNYDTDILTGINGGVDTIHVDTGVSPAEEVLKKDVLPTHIINNLSEWSV</sequence>
<dbReference type="PANTHER" id="PTHR19288:SF46">
    <property type="entry name" value="HALOACID DEHALOGENASE-LIKE HYDROLASE DOMAIN-CONTAINING PROTEIN 2"/>
    <property type="match status" value="1"/>
</dbReference>
<proteinExistence type="inferred from homology"/>
<keyword evidence="6 8" id="KW-0378">Hydrolase</keyword>
<dbReference type="NCBIfam" id="TIGR01460">
    <property type="entry name" value="HAD-SF-IIA"/>
    <property type="match status" value="1"/>
</dbReference>